<dbReference type="EMBL" id="BMKP01000003">
    <property type="protein sequence ID" value="GGF09351.1"/>
    <property type="molecule type" value="Genomic_DNA"/>
</dbReference>
<dbReference type="NCBIfam" id="TIGR04131">
    <property type="entry name" value="Bac_Flav_CTERM"/>
    <property type="match status" value="1"/>
</dbReference>
<keyword evidence="3" id="KW-1185">Reference proteome</keyword>
<dbReference type="InterPro" id="IPR022409">
    <property type="entry name" value="PKD/Chitinase_dom"/>
</dbReference>
<dbReference type="InterPro" id="IPR035986">
    <property type="entry name" value="PKD_dom_sf"/>
</dbReference>
<evidence type="ECO:0000313" key="3">
    <source>
        <dbReference type="Proteomes" id="UP000655016"/>
    </source>
</evidence>
<evidence type="ECO:0000259" key="1">
    <source>
        <dbReference type="PROSITE" id="PS50093"/>
    </source>
</evidence>
<name>A0ABQ1U265_9FLAO</name>
<comment type="caution">
    <text evidence="2">The sequence shown here is derived from an EMBL/GenBank/DDBJ whole genome shotgun (WGS) entry which is preliminary data.</text>
</comment>
<dbReference type="SMART" id="SM00089">
    <property type="entry name" value="PKD"/>
    <property type="match status" value="1"/>
</dbReference>
<dbReference type="InterPro" id="IPR026341">
    <property type="entry name" value="T9SS_type_B"/>
</dbReference>
<accession>A0ABQ1U265</accession>
<dbReference type="InterPro" id="IPR000601">
    <property type="entry name" value="PKD_dom"/>
</dbReference>
<proteinExistence type="predicted"/>
<dbReference type="Proteomes" id="UP000655016">
    <property type="component" value="Unassembled WGS sequence"/>
</dbReference>
<organism evidence="2 3">
    <name type="scientific">Flavobacterium limi</name>
    <dbReference type="NCBI Taxonomy" id="2045105"/>
    <lineage>
        <taxon>Bacteria</taxon>
        <taxon>Pseudomonadati</taxon>
        <taxon>Bacteroidota</taxon>
        <taxon>Flavobacteriia</taxon>
        <taxon>Flavobacteriales</taxon>
        <taxon>Flavobacteriaceae</taxon>
        <taxon>Flavobacterium</taxon>
    </lineage>
</organism>
<dbReference type="InterPro" id="IPR013783">
    <property type="entry name" value="Ig-like_fold"/>
</dbReference>
<dbReference type="Gene3D" id="2.60.40.10">
    <property type="entry name" value="Immunoglobulins"/>
    <property type="match status" value="1"/>
</dbReference>
<feature type="domain" description="PKD" evidence="1">
    <location>
        <begin position="371"/>
        <end position="428"/>
    </location>
</feature>
<dbReference type="CDD" id="cd00146">
    <property type="entry name" value="PKD"/>
    <property type="match status" value="1"/>
</dbReference>
<dbReference type="Pfam" id="PF13585">
    <property type="entry name" value="CHU_C"/>
    <property type="match status" value="1"/>
</dbReference>
<dbReference type="PROSITE" id="PS50093">
    <property type="entry name" value="PKD"/>
    <property type="match status" value="1"/>
</dbReference>
<protein>
    <recommendedName>
        <fullName evidence="1">PKD domain-containing protein</fullName>
    </recommendedName>
</protein>
<dbReference type="Pfam" id="PF18911">
    <property type="entry name" value="PKD_4"/>
    <property type="match status" value="1"/>
</dbReference>
<sequence length="1256" mass="136957">MFCTSFSFSQGEASTWYFGNNAGLKFHTDGSVTPLVDGQLNTIEGCATLSDSNGDLMFYTDGITVYNKKHQVMINGTGLKGHTSSSQSATIVQKPGSSNLFYIFTTTVNARIDGLEYSEIDINLDGGLGAVTANKNISIFTPVCEKLSVVKHANGIDYWIVTHGWKNNAFYAHLLSSSGINSTPVISNSGVVVDDSSMDNVMGYMKIAPNGKKLVACHQFLSLTQLFDFDTATGIVSNPIDINNGHQPYGAEFSPNSEVLYMALQIDRKVYQYDLKAPNIALSQNLIATTPYFLGALQLGPNNKIYIANYNTSSLGVINNPNTLGLSCDLQASLVDLGGKKSILGLPSFCQSYFNPSFTVKKVCLGAATEFKLNASQGITSASWDFGDGTASNTINPNHIYTATGTFNVSVTVTNANGSSTKTKVITIYQTPTAKAPQDILVCDDNNDGLHTFDLRSQDTVILNGQDPNLFIVNYFVNNVAITSPGTYINTVPYQKETITAEVSNKANGECKSSATFGIDVFDTPLPNLPTVIPNLMSCDNTSVGSDIDGKATFDLTQRAAAILNGQSALQFVISYYKDSALTIPIVMPSSYKNTIAAETIFVKVVNKDNPNCIGTTSFNLKVYAMPTIVNVVDLKQCDDDIDGISIFNLEEAINKITVNSATETISFHKTLPDAQNNVNVISNASAYTNQIVSVDKVYVRVANANGCYRIAQLNLIVSTTQIPSTYSKTFTQCDDEISGTNKDGISKFDFSTVTNEIKNIFPSGQLLDVTYYQNIIDALAEKNAIADISNHRNTASPNMQRIFIRVDSKLNNDCLGLGGYITLKVESVPIVKKIEKKHCDDNQDGLFAFDTLSLEEELLNGLVDVTVSYIDQNNNLLPSPLPNPFVTTSQVVKVVVTNKTPTACSFNSTITFVVDDLPQVFPVDPALTNVCDDEEDPVLQDGKYAFDTSSFESSLLGNQTGMIVNYYDSSSNRLSSPLPNPFVTGSQEITVEITNPKNLHCSARATLAFVVNPVPKIMLSGEELVCSNLPTFTKQIDAGLIDLNTLNDFNYQWSWNGNVIPGETNYSLTINKEGIFTVDVSNKRTHCIRTRTIKVFASDIASNVVAVVNESNNIAVSVSGTGDYVYALDDQNGYYQEENTFVNVPSGIHTVFIKDQNGCGTVMKEVAVFGIPKFFTPNQDSHNDYWNIEGVNAASNGNSVIQIFDRYGKLLKQIDPMSQGWDGTYLGVQMPADDYWYVVKLEDNRIFRGHFALKR</sequence>
<dbReference type="SUPFAM" id="SSF49299">
    <property type="entry name" value="PKD domain"/>
    <property type="match status" value="1"/>
</dbReference>
<dbReference type="InterPro" id="IPR011044">
    <property type="entry name" value="Quino_amine_DH_bsu"/>
</dbReference>
<evidence type="ECO:0000313" key="2">
    <source>
        <dbReference type="EMBL" id="GGF09351.1"/>
    </source>
</evidence>
<reference evidence="3" key="1">
    <citation type="journal article" date="2019" name="Int. J. Syst. Evol. Microbiol.">
        <title>The Global Catalogue of Microorganisms (GCM) 10K type strain sequencing project: providing services to taxonomists for standard genome sequencing and annotation.</title>
        <authorList>
            <consortium name="The Broad Institute Genomics Platform"/>
            <consortium name="The Broad Institute Genome Sequencing Center for Infectious Disease"/>
            <person name="Wu L."/>
            <person name="Ma J."/>
        </authorList>
    </citation>
    <scope>NUCLEOTIDE SEQUENCE [LARGE SCALE GENOMIC DNA]</scope>
    <source>
        <strain evidence="3">CGMCC 1.16060</strain>
    </source>
</reference>
<dbReference type="SUPFAM" id="SSF50969">
    <property type="entry name" value="YVTN repeat-like/Quinoprotein amine dehydrogenase"/>
    <property type="match status" value="1"/>
</dbReference>
<gene>
    <name evidence="2" type="ORF">GCM10011518_18180</name>
</gene>